<evidence type="ECO:0000313" key="6">
    <source>
        <dbReference type="EMBL" id="MFD2600059.1"/>
    </source>
</evidence>
<dbReference type="Proteomes" id="UP001597393">
    <property type="component" value="Unassembled WGS sequence"/>
</dbReference>
<comment type="caution">
    <text evidence="6">The sequence shown here is derived from an EMBL/GenBank/DDBJ whole genome shotgun (WGS) entry which is preliminary data.</text>
</comment>
<keyword evidence="7" id="KW-1185">Reference proteome</keyword>
<keyword evidence="3" id="KW-0998">Cell outer membrane</keyword>
<dbReference type="Gene3D" id="2.170.130.10">
    <property type="entry name" value="TonB-dependent receptor, plug domain"/>
    <property type="match status" value="1"/>
</dbReference>
<dbReference type="PANTHER" id="PTHR40980:SF4">
    <property type="entry name" value="TONB-DEPENDENT RECEPTOR-LIKE BETA-BARREL DOMAIN-CONTAINING PROTEIN"/>
    <property type="match status" value="1"/>
</dbReference>
<dbReference type="Pfam" id="PF14905">
    <property type="entry name" value="OMP_b-brl_3"/>
    <property type="match status" value="1"/>
</dbReference>
<keyword evidence="4" id="KW-0732">Signal</keyword>
<dbReference type="SUPFAM" id="SSF49464">
    <property type="entry name" value="Carboxypeptidase regulatory domain-like"/>
    <property type="match status" value="1"/>
</dbReference>
<sequence>MKKILSLLVLTFSLYAAHAQHPFANKSGGKPEGTLTGKILNDTNESLAQISVVLLKVIHDSTSGASKEVLVQSTVSNAAGVFKFEQVPLSEKLKVKISAIGYSTVEMLVEYEMPKRDSIAGPPAGGKPDAATIAKFMAAFNKDLGTIILLGDATDIAAVSVTGRKKLLEIDMEKKVFNVEKNIVSTGGTAIDVLRNMPSIQVDIDGNVKLRNAAPTLFVDGRPTTLTLDQIPADVIEKVEIITNPSAKYDASGSMAGILNIVLKKNKKTGYNGMVNAGIDRLGGSNFMGSFNARQGKFNLSLTAMNMRIRNNIEGNSDRSSVLDGTSSQVMQDIESKTKGMITFGRLGLDYDLSDKTTLSVAGIMGGGNFKPVENTRITNFSSRISSVSDRIAESERSFKPRGFQAGLIQKFATEGEELTADVNYFGGRNETDGLFTTNYLNTVGQIGGTQIQRNFGNGDNENFTFQLDYVKPFANGMKLETGLRAQINNVANNNQNLLQRVGETEFENIEAASANYDSKNSVYAAYASLGGKVKDLFSYKVGLRTESSAYDGRLINTGEEFSNRFPLNLFPSLFLSKKLSDKDEIQISGTRRVNRPNFFQLIPFVDYTDSLNITRGNADLVPEFTNSGELSYSRSSNKSTFIATFYYKHTSNLITRFLAQETNPITGNLDLINTYINANSGQNYGTEFTYTNNIKSWWDLTADLNFYNSKITVSDGVNAQDPLWTVFGKLNNNFTLKKHWTIQLAFEYQGKTNMPINQGQSFGPPSLAQSSSQGYIEPYHGVDLAIKKDFLKNQVASLTLSANDIFATRGNTIVSFGEGFSQSYYRLSNPRMIKLNFSYRFGKMDMNLFKRNRNANPMGDMQMQ</sequence>
<gene>
    <name evidence="6" type="ORF">ACFSQ3_13970</name>
</gene>
<evidence type="ECO:0000256" key="3">
    <source>
        <dbReference type="ARBA" id="ARBA00023237"/>
    </source>
</evidence>
<feature type="signal peptide" evidence="4">
    <location>
        <begin position="1"/>
        <end position="19"/>
    </location>
</feature>
<dbReference type="InterPro" id="IPR036942">
    <property type="entry name" value="Beta-barrel_TonB_sf"/>
</dbReference>
<dbReference type="EMBL" id="JBHUMA010000008">
    <property type="protein sequence ID" value="MFD2600059.1"/>
    <property type="molecule type" value="Genomic_DNA"/>
</dbReference>
<name>A0ABW5NPQ1_9SPHI</name>
<comment type="subcellular location">
    <subcellularLocation>
        <location evidence="1">Cell outer membrane</location>
    </subcellularLocation>
</comment>
<dbReference type="PANTHER" id="PTHR40980">
    <property type="entry name" value="PLUG DOMAIN-CONTAINING PROTEIN"/>
    <property type="match status" value="1"/>
</dbReference>
<evidence type="ECO:0000256" key="2">
    <source>
        <dbReference type="ARBA" id="ARBA00023136"/>
    </source>
</evidence>
<organism evidence="6 7">
    <name type="scientific">Sphingobacterium corticis</name>
    <dbReference type="NCBI Taxonomy" id="1812823"/>
    <lineage>
        <taxon>Bacteria</taxon>
        <taxon>Pseudomonadati</taxon>
        <taxon>Bacteroidota</taxon>
        <taxon>Sphingobacteriia</taxon>
        <taxon>Sphingobacteriales</taxon>
        <taxon>Sphingobacteriaceae</taxon>
        <taxon>Sphingobacterium</taxon>
    </lineage>
</organism>
<dbReference type="RefSeq" id="WP_380870200.1">
    <property type="nucleotide sequence ID" value="NZ_JBHUMA010000008.1"/>
</dbReference>
<dbReference type="Gene3D" id="2.40.170.20">
    <property type="entry name" value="TonB-dependent receptor, beta-barrel domain"/>
    <property type="match status" value="1"/>
</dbReference>
<evidence type="ECO:0000313" key="7">
    <source>
        <dbReference type="Proteomes" id="UP001597393"/>
    </source>
</evidence>
<dbReference type="InterPro" id="IPR008969">
    <property type="entry name" value="CarboxyPept-like_regulatory"/>
</dbReference>
<dbReference type="InterPro" id="IPR041700">
    <property type="entry name" value="OMP_b-brl_3"/>
</dbReference>
<feature type="domain" description="Outer membrane protein beta-barrel" evidence="5">
    <location>
        <begin position="410"/>
        <end position="840"/>
    </location>
</feature>
<dbReference type="SUPFAM" id="SSF56935">
    <property type="entry name" value="Porins"/>
    <property type="match status" value="1"/>
</dbReference>
<reference evidence="7" key="1">
    <citation type="journal article" date="2019" name="Int. J. Syst. Evol. Microbiol.">
        <title>The Global Catalogue of Microorganisms (GCM) 10K type strain sequencing project: providing services to taxonomists for standard genome sequencing and annotation.</title>
        <authorList>
            <consortium name="The Broad Institute Genomics Platform"/>
            <consortium name="The Broad Institute Genome Sequencing Center for Infectious Disease"/>
            <person name="Wu L."/>
            <person name="Ma J."/>
        </authorList>
    </citation>
    <scope>NUCLEOTIDE SEQUENCE [LARGE SCALE GENOMIC DNA]</scope>
    <source>
        <strain evidence="7">KCTC 42248</strain>
    </source>
</reference>
<protein>
    <submittedName>
        <fullName evidence="6">Outer membrane beta-barrel protein</fullName>
    </submittedName>
</protein>
<keyword evidence="2" id="KW-0472">Membrane</keyword>
<feature type="chain" id="PRO_5045851794" evidence="4">
    <location>
        <begin position="20"/>
        <end position="865"/>
    </location>
</feature>
<evidence type="ECO:0000259" key="5">
    <source>
        <dbReference type="Pfam" id="PF14905"/>
    </source>
</evidence>
<evidence type="ECO:0000256" key="1">
    <source>
        <dbReference type="ARBA" id="ARBA00004442"/>
    </source>
</evidence>
<evidence type="ECO:0000256" key="4">
    <source>
        <dbReference type="SAM" id="SignalP"/>
    </source>
</evidence>
<accession>A0ABW5NPQ1</accession>
<dbReference type="InterPro" id="IPR037066">
    <property type="entry name" value="Plug_dom_sf"/>
</dbReference>
<proteinExistence type="predicted"/>